<feature type="compositionally biased region" description="Basic residues" evidence="1">
    <location>
        <begin position="410"/>
        <end position="425"/>
    </location>
</feature>
<reference evidence="2" key="1">
    <citation type="submission" date="2022-10" db="EMBL/GenBank/DDBJ databases">
        <authorList>
            <person name="Chen Y."/>
            <person name="Dougan E. K."/>
            <person name="Chan C."/>
            <person name="Rhodes N."/>
            <person name="Thang M."/>
        </authorList>
    </citation>
    <scope>NUCLEOTIDE SEQUENCE</scope>
</reference>
<dbReference type="EMBL" id="CAMXCT020006545">
    <property type="protein sequence ID" value="CAL1169081.1"/>
    <property type="molecule type" value="Genomic_DNA"/>
</dbReference>
<feature type="region of interest" description="Disordered" evidence="1">
    <location>
        <begin position="196"/>
        <end position="229"/>
    </location>
</feature>
<evidence type="ECO:0000313" key="2">
    <source>
        <dbReference type="EMBL" id="CAI4015706.1"/>
    </source>
</evidence>
<evidence type="ECO:0000256" key="1">
    <source>
        <dbReference type="SAM" id="MobiDB-lite"/>
    </source>
</evidence>
<feature type="region of interest" description="Disordered" evidence="1">
    <location>
        <begin position="111"/>
        <end position="152"/>
    </location>
</feature>
<feature type="compositionally biased region" description="Basic residues" evidence="1">
    <location>
        <begin position="379"/>
        <end position="389"/>
    </location>
</feature>
<evidence type="ECO:0000313" key="4">
    <source>
        <dbReference type="Proteomes" id="UP001152797"/>
    </source>
</evidence>
<feature type="region of interest" description="Disordered" evidence="1">
    <location>
        <begin position="244"/>
        <end position="486"/>
    </location>
</feature>
<feature type="compositionally biased region" description="Basic residues" evidence="1">
    <location>
        <begin position="472"/>
        <end position="482"/>
    </location>
</feature>
<dbReference type="EMBL" id="CAMXCT010006545">
    <property type="protein sequence ID" value="CAI4015706.1"/>
    <property type="molecule type" value="Genomic_DNA"/>
</dbReference>
<accession>A0A9P1DUG4</accession>
<name>A0A9P1DUG4_9DINO</name>
<dbReference type="AlphaFoldDB" id="A0A9P1DUG4"/>
<feature type="compositionally biased region" description="Low complexity" evidence="1">
    <location>
        <begin position="126"/>
        <end position="139"/>
    </location>
</feature>
<organism evidence="2">
    <name type="scientific">Cladocopium goreaui</name>
    <dbReference type="NCBI Taxonomy" id="2562237"/>
    <lineage>
        <taxon>Eukaryota</taxon>
        <taxon>Sar</taxon>
        <taxon>Alveolata</taxon>
        <taxon>Dinophyceae</taxon>
        <taxon>Suessiales</taxon>
        <taxon>Symbiodiniaceae</taxon>
        <taxon>Cladocopium</taxon>
    </lineage>
</organism>
<reference evidence="3 4" key="2">
    <citation type="submission" date="2024-05" db="EMBL/GenBank/DDBJ databases">
        <authorList>
            <person name="Chen Y."/>
            <person name="Shah S."/>
            <person name="Dougan E. K."/>
            <person name="Thang M."/>
            <person name="Chan C."/>
        </authorList>
    </citation>
    <scope>NUCLEOTIDE SEQUENCE [LARGE SCALE GENOMIC DNA]</scope>
</reference>
<feature type="compositionally biased region" description="Low complexity" evidence="1">
    <location>
        <begin position="450"/>
        <end position="471"/>
    </location>
</feature>
<feature type="compositionally biased region" description="Acidic residues" evidence="1">
    <location>
        <begin position="116"/>
        <end position="125"/>
    </location>
</feature>
<proteinExistence type="predicted"/>
<dbReference type="EMBL" id="CAMXCT030006545">
    <property type="protein sequence ID" value="CAL4803018.1"/>
    <property type="molecule type" value="Genomic_DNA"/>
</dbReference>
<feature type="compositionally biased region" description="Basic residues" evidence="1">
    <location>
        <begin position="338"/>
        <end position="350"/>
    </location>
</feature>
<evidence type="ECO:0000313" key="3">
    <source>
        <dbReference type="EMBL" id="CAL4803018.1"/>
    </source>
</evidence>
<keyword evidence="4" id="KW-1185">Reference proteome</keyword>
<protein>
    <submittedName>
        <fullName evidence="2">Uncharacterized protein</fullName>
    </submittedName>
</protein>
<sequence length="582" mass="62493">MPRPAKLRRRTPLDGMSDEGAAAFNQFKEDAWDLKNSTDLKSRVVGIGSLVVWCGDKGDTTCQETIVANKELVGIFTRCLKMSKKLTQQIKRLRSRSETQRNPLIQAMADDLKSDDAEDDAEPTDPESSSSELEIPSLEGLDSSSEGAPAIPVGGGMAAAPAAVVEVPSAAEATMLPATGPSQGEIVATSAETRFTKEDRTTPSCARMEDSQFPIGYDPVTNPSLSHPELGGVERKVLMLKDRLKSKSRRAVPSPSVDTMATVPMADNAVIEIEDEDDEPMASAAPSPTGLGEAATAENCPTVPEHVGEAEASEGNKSVDEGEASPKLVRREEQRALRSSKGRGRGRGRGRGKEKEVDGDLPSEGEAPAPASVEGNQKPKAKRAPRKRKDPATPDKNGESGCSELALPKAKAKAKANARQSRAKSKAGVEPKVLGPVLDEASMDPPPERAAPSAPALPKAKAKAKATAAKAQPRRSNGRAKSRSANAPVEIMNEEKKMYLKPLMKSNDIYRLESYWTRTTCGVRRRVDDKHMFLASEPKMLTNIKICNYVAAWLAEHHDEPDLLSPELAEGVEKIISNSAED</sequence>
<gene>
    <name evidence="2" type="ORF">C1SCF055_LOCUS40520</name>
</gene>
<dbReference type="Proteomes" id="UP001152797">
    <property type="component" value="Unassembled WGS sequence"/>
</dbReference>
<comment type="caution">
    <text evidence="2">The sequence shown here is derived from an EMBL/GenBank/DDBJ whole genome shotgun (WGS) entry which is preliminary data.</text>
</comment>